<gene>
    <name evidence="1" type="ORF">GCM10010976_27710</name>
</gene>
<dbReference type="RefSeq" id="WP_188465876.1">
    <property type="nucleotide sequence ID" value="NZ_BMFQ01000003.1"/>
</dbReference>
<dbReference type="InterPro" id="IPR024229">
    <property type="entry name" value="DUF3781"/>
</dbReference>
<dbReference type="AlphaFoldDB" id="A0A917GSI4"/>
<keyword evidence="2" id="KW-1185">Reference proteome</keyword>
<accession>A0A917GSI4</accession>
<comment type="caution">
    <text evidence="1">The sequence shown here is derived from an EMBL/GenBank/DDBJ whole genome shotgun (WGS) entry which is preliminary data.</text>
</comment>
<evidence type="ECO:0000313" key="2">
    <source>
        <dbReference type="Proteomes" id="UP000625976"/>
    </source>
</evidence>
<proteinExistence type="predicted"/>
<protein>
    <recommendedName>
        <fullName evidence="3">DUF3781 domain-containing protein</fullName>
    </recommendedName>
</protein>
<evidence type="ECO:0008006" key="3">
    <source>
        <dbReference type="Google" id="ProtNLM"/>
    </source>
</evidence>
<evidence type="ECO:0000313" key="1">
    <source>
        <dbReference type="EMBL" id="GGG55308.1"/>
    </source>
</evidence>
<name>A0A917GSI4_9FLAO</name>
<dbReference type="Pfam" id="PF12636">
    <property type="entry name" value="DUF3781"/>
    <property type="match status" value="1"/>
</dbReference>
<reference evidence="1" key="2">
    <citation type="submission" date="2020-09" db="EMBL/GenBank/DDBJ databases">
        <authorList>
            <person name="Sun Q."/>
            <person name="Zhou Y."/>
        </authorList>
    </citation>
    <scope>NUCLEOTIDE SEQUENCE</scope>
    <source>
        <strain evidence="1">CGMCC 1.12751</strain>
    </source>
</reference>
<dbReference type="Proteomes" id="UP000625976">
    <property type="component" value="Unassembled WGS sequence"/>
</dbReference>
<dbReference type="EMBL" id="BMFQ01000003">
    <property type="protein sequence ID" value="GGG55308.1"/>
    <property type="molecule type" value="Genomic_DNA"/>
</dbReference>
<sequence length="90" mass="10605">MKINKEDILKNHCYTELVYKRINKKLGTNFSKEESEALIKKVLAETDIAYFNKKGKNFYITNIEYNIKITVNSNTFRIITVDRIKKGNIE</sequence>
<organism evidence="1 2">
    <name type="scientific">Bizionia arctica</name>
    <dbReference type="NCBI Taxonomy" id="1495645"/>
    <lineage>
        <taxon>Bacteria</taxon>
        <taxon>Pseudomonadati</taxon>
        <taxon>Bacteroidota</taxon>
        <taxon>Flavobacteriia</taxon>
        <taxon>Flavobacteriales</taxon>
        <taxon>Flavobacteriaceae</taxon>
        <taxon>Bizionia</taxon>
    </lineage>
</organism>
<reference evidence="1" key="1">
    <citation type="journal article" date="2014" name="Int. J. Syst. Evol. Microbiol.">
        <title>Complete genome sequence of Corynebacterium casei LMG S-19264T (=DSM 44701T), isolated from a smear-ripened cheese.</title>
        <authorList>
            <consortium name="US DOE Joint Genome Institute (JGI-PGF)"/>
            <person name="Walter F."/>
            <person name="Albersmeier A."/>
            <person name="Kalinowski J."/>
            <person name="Ruckert C."/>
        </authorList>
    </citation>
    <scope>NUCLEOTIDE SEQUENCE</scope>
    <source>
        <strain evidence="1">CGMCC 1.12751</strain>
    </source>
</reference>